<proteinExistence type="predicted"/>
<evidence type="ECO:0000313" key="1">
    <source>
        <dbReference type="EMBL" id="KAK6345673.1"/>
    </source>
</evidence>
<protein>
    <submittedName>
        <fullName evidence="1">Uncharacterized protein</fullName>
    </submittedName>
</protein>
<name>A0AAN8RNN7_9PEZI</name>
<organism evidence="1 2">
    <name type="scientific">Orbilia javanica</name>
    <dbReference type="NCBI Taxonomy" id="47235"/>
    <lineage>
        <taxon>Eukaryota</taxon>
        <taxon>Fungi</taxon>
        <taxon>Dikarya</taxon>
        <taxon>Ascomycota</taxon>
        <taxon>Pezizomycotina</taxon>
        <taxon>Orbiliomycetes</taxon>
        <taxon>Orbiliales</taxon>
        <taxon>Orbiliaceae</taxon>
        <taxon>Orbilia</taxon>
    </lineage>
</organism>
<keyword evidence="2" id="KW-1185">Reference proteome</keyword>
<sequence length="115" mass="13306">MSQKIHTSEDFHNRNEVKIRFEENEVETDCDQKVDRLEVATWYITNSTTTEKMTTPGFNMVKVVLKNTKSDYYFLKTDSITEMKPYQSYKFEGPDGSGQLTLTDSIGVTRAIFSK</sequence>
<accession>A0AAN8RNN7</accession>
<evidence type="ECO:0000313" key="2">
    <source>
        <dbReference type="Proteomes" id="UP001313282"/>
    </source>
</evidence>
<dbReference type="Proteomes" id="UP001313282">
    <property type="component" value="Unassembled WGS sequence"/>
</dbReference>
<dbReference type="EMBL" id="JAVHNR010000004">
    <property type="protein sequence ID" value="KAK6345673.1"/>
    <property type="molecule type" value="Genomic_DNA"/>
</dbReference>
<gene>
    <name evidence="1" type="ORF">TWF718_007582</name>
</gene>
<reference evidence="1 2" key="1">
    <citation type="submission" date="2019-10" db="EMBL/GenBank/DDBJ databases">
        <authorList>
            <person name="Palmer J.M."/>
        </authorList>
    </citation>
    <scope>NUCLEOTIDE SEQUENCE [LARGE SCALE GENOMIC DNA]</scope>
    <source>
        <strain evidence="1 2">TWF718</strain>
    </source>
</reference>
<comment type="caution">
    <text evidence="1">The sequence shown here is derived from an EMBL/GenBank/DDBJ whole genome shotgun (WGS) entry which is preliminary data.</text>
</comment>
<dbReference type="AlphaFoldDB" id="A0AAN8RNN7"/>